<feature type="region of interest" description="Disordered" evidence="7">
    <location>
        <begin position="703"/>
        <end position="732"/>
    </location>
</feature>
<evidence type="ECO:0000313" key="11">
    <source>
        <dbReference type="Proteomes" id="UP000612055"/>
    </source>
</evidence>
<feature type="binding site" evidence="6">
    <location>
        <position position="424"/>
    </location>
    <ligand>
        <name>ATP</name>
        <dbReference type="ChEBI" id="CHEBI:30616"/>
    </ligand>
</feature>
<dbReference type="Proteomes" id="UP000612055">
    <property type="component" value="Unassembled WGS sequence"/>
</dbReference>
<dbReference type="PANTHER" id="PTHR44329:SF214">
    <property type="entry name" value="PROTEIN KINASE DOMAIN-CONTAINING PROTEIN"/>
    <property type="match status" value="1"/>
</dbReference>
<feature type="transmembrane region" description="Helical" evidence="8">
    <location>
        <begin position="217"/>
        <end position="242"/>
    </location>
</feature>
<dbReference type="PROSITE" id="PS00107">
    <property type="entry name" value="PROTEIN_KINASE_ATP"/>
    <property type="match status" value="1"/>
</dbReference>
<keyword evidence="8" id="KW-0472">Membrane</keyword>
<dbReference type="EMBL" id="JAEHOE010000084">
    <property type="protein sequence ID" value="KAG2488377.1"/>
    <property type="molecule type" value="Genomic_DNA"/>
</dbReference>
<keyword evidence="8" id="KW-1133">Transmembrane helix</keyword>
<evidence type="ECO:0000256" key="5">
    <source>
        <dbReference type="ARBA" id="ARBA00022840"/>
    </source>
</evidence>
<evidence type="ECO:0000313" key="10">
    <source>
        <dbReference type="EMBL" id="KAG2488377.1"/>
    </source>
</evidence>
<reference evidence="10" key="1">
    <citation type="journal article" date="2020" name="bioRxiv">
        <title>Comparative genomics of Chlamydomonas.</title>
        <authorList>
            <person name="Craig R.J."/>
            <person name="Hasan A.R."/>
            <person name="Ness R.W."/>
            <person name="Keightley P.D."/>
        </authorList>
    </citation>
    <scope>NUCLEOTIDE SEQUENCE</scope>
    <source>
        <strain evidence="10">CCAP 11/70</strain>
    </source>
</reference>
<feature type="region of interest" description="Disordered" evidence="7">
    <location>
        <begin position="250"/>
        <end position="318"/>
    </location>
</feature>
<feature type="compositionally biased region" description="Pro residues" evidence="7">
    <location>
        <begin position="186"/>
        <end position="200"/>
    </location>
</feature>
<dbReference type="SMART" id="SM00220">
    <property type="entry name" value="S_TKc"/>
    <property type="match status" value="1"/>
</dbReference>
<evidence type="ECO:0000256" key="8">
    <source>
        <dbReference type="SAM" id="Phobius"/>
    </source>
</evidence>
<dbReference type="SUPFAM" id="SSF56112">
    <property type="entry name" value="Protein kinase-like (PK-like)"/>
    <property type="match status" value="1"/>
</dbReference>
<dbReference type="GO" id="GO:0005524">
    <property type="term" value="F:ATP binding"/>
    <property type="evidence" value="ECO:0007669"/>
    <property type="project" value="UniProtKB-UniRule"/>
</dbReference>
<name>A0A835XRP3_9CHLO</name>
<dbReference type="InterPro" id="IPR008271">
    <property type="entry name" value="Ser/Thr_kinase_AS"/>
</dbReference>
<accession>A0A835XRP3</accession>
<evidence type="ECO:0000259" key="9">
    <source>
        <dbReference type="PROSITE" id="PS50011"/>
    </source>
</evidence>
<evidence type="ECO:0000256" key="6">
    <source>
        <dbReference type="PROSITE-ProRule" id="PRU10141"/>
    </source>
</evidence>
<evidence type="ECO:0000256" key="7">
    <source>
        <dbReference type="SAM" id="MobiDB-lite"/>
    </source>
</evidence>
<keyword evidence="3 6" id="KW-0547">Nucleotide-binding</keyword>
<keyword evidence="4" id="KW-0418">Kinase</keyword>
<dbReference type="InterPro" id="IPR011009">
    <property type="entry name" value="Kinase-like_dom_sf"/>
</dbReference>
<keyword evidence="1" id="KW-0723">Serine/threonine-protein kinase</keyword>
<evidence type="ECO:0000256" key="1">
    <source>
        <dbReference type="ARBA" id="ARBA00022527"/>
    </source>
</evidence>
<feature type="region of interest" description="Disordered" evidence="7">
    <location>
        <begin position="186"/>
        <end position="208"/>
    </location>
</feature>
<proteinExistence type="predicted"/>
<keyword evidence="2" id="KW-0808">Transferase</keyword>
<feature type="compositionally biased region" description="Low complexity" evidence="7">
    <location>
        <begin position="293"/>
        <end position="312"/>
    </location>
</feature>
<dbReference type="PROSITE" id="PS00108">
    <property type="entry name" value="PROTEIN_KINASE_ST"/>
    <property type="match status" value="1"/>
</dbReference>
<dbReference type="AlphaFoldDB" id="A0A835XRP3"/>
<comment type="caution">
    <text evidence="10">The sequence shown here is derived from an EMBL/GenBank/DDBJ whole genome shotgun (WGS) entry which is preliminary data.</text>
</comment>
<keyword evidence="8" id="KW-0812">Transmembrane</keyword>
<dbReference type="Gene3D" id="1.10.510.10">
    <property type="entry name" value="Transferase(Phosphotransferase) domain 1"/>
    <property type="match status" value="1"/>
</dbReference>
<dbReference type="InterPro" id="IPR000719">
    <property type="entry name" value="Prot_kinase_dom"/>
</dbReference>
<sequence length="732" mass="78091">MPARQKVMLSHNVTLRLRNVVMNDYRSDNILRAPGLDLLAPSPPDTVGAAVVVDTSPSIVAYCYPTAEWRQDFQAVVRPAMFPGRQVYQISLNQSTCINSTAALLRNRCWADVTLILDMAMNGEDVDMTGKPAANHYAVRLLTMPIMCRNVLTAECLNSLGPIGCMLLSQRNSSSLPKIFEWLQPSQPPRLASPPPPPSPVFLEPADSGDDGDGVPLVPVLVGSIVGGVAFIVLVVLGFVLWHRRSGANLKTRDSDGLPGDVCKAPGPGSDPEPGSAQTTQEKGSGRGSAAHSGKGSAPSSARGSAPNSGRGTSDVGERVRQLAAQISSLTQGSARSGIRSLWPVNSPSGAQQVVTLQTPLRADVTVDVKLEEGLVEGGEEGKAVATADVDKAGVVQLLPNVLGKGAFGRVQEGIFGGQRVAVKQILDSMYDTGSSSADASAQSFMQELEVLARCQHPNIVKVLAASLKPPKPCMVLELMQTSLDKLLYGDGDRLLPLDLALYIGIEIAHGLEYLHPTVIHRDLKPANVLINDPWGEHPVVKLSDFGLSRLRHTMLVTKNPEAGTPAYVAPECFDTDAEVGAISHKADLYSFGVVLWELVAGTRPWKGMGPVPIAMQITMLHKRLPMPPRDAPGSDPMRWPPKLVKLIEECWDKDPQRRPAAAEVARLLAVLRESLQIESQSGSLRNPDDSRVLTVSGSTSTVAAQGLNSHPDARAGGSSGLPHKLLELSNA</sequence>
<dbReference type="CDD" id="cd13999">
    <property type="entry name" value="STKc_MAP3K-like"/>
    <property type="match status" value="1"/>
</dbReference>
<keyword evidence="11" id="KW-1185">Reference proteome</keyword>
<dbReference type="InterPro" id="IPR017441">
    <property type="entry name" value="Protein_kinase_ATP_BS"/>
</dbReference>
<evidence type="ECO:0000256" key="3">
    <source>
        <dbReference type="ARBA" id="ARBA00022741"/>
    </source>
</evidence>
<dbReference type="OrthoDB" id="339325at2759"/>
<protein>
    <recommendedName>
        <fullName evidence="9">Protein kinase domain-containing protein</fullName>
    </recommendedName>
</protein>
<keyword evidence="5 6" id="KW-0067">ATP-binding</keyword>
<dbReference type="Gene3D" id="3.30.200.20">
    <property type="entry name" value="Phosphorylase Kinase, domain 1"/>
    <property type="match status" value="1"/>
</dbReference>
<evidence type="ECO:0000256" key="2">
    <source>
        <dbReference type="ARBA" id="ARBA00022679"/>
    </source>
</evidence>
<evidence type="ECO:0000256" key="4">
    <source>
        <dbReference type="ARBA" id="ARBA00022777"/>
    </source>
</evidence>
<dbReference type="PANTHER" id="PTHR44329">
    <property type="entry name" value="SERINE/THREONINE-PROTEIN KINASE TNNI3K-RELATED"/>
    <property type="match status" value="1"/>
</dbReference>
<dbReference type="Pfam" id="PF07714">
    <property type="entry name" value="PK_Tyr_Ser-Thr"/>
    <property type="match status" value="1"/>
</dbReference>
<gene>
    <name evidence="10" type="ORF">HYH03_013066</name>
</gene>
<organism evidence="10 11">
    <name type="scientific">Edaphochlamys debaryana</name>
    <dbReference type="NCBI Taxonomy" id="47281"/>
    <lineage>
        <taxon>Eukaryota</taxon>
        <taxon>Viridiplantae</taxon>
        <taxon>Chlorophyta</taxon>
        <taxon>core chlorophytes</taxon>
        <taxon>Chlorophyceae</taxon>
        <taxon>CS clade</taxon>
        <taxon>Chlamydomonadales</taxon>
        <taxon>Chlamydomonadales incertae sedis</taxon>
        <taxon>Edaphochlamys</taxon>
    </lineage>
</organism>
<feature type="domain" description="Protein kinase" evidence="9">
    <location>
        <begin position="397"/>
        <end position="672"/>
    </location>
</feature>
<dbReference type="GO" id="GO:0004674">
    <property type="term" value="F:protein serine/threonine kinase activity"/>
    <property type="evidence" value="ECO:0007669"/>
    <property type="project" value="UniProtKB-KW"/>
</dbReference>
<dbReference type="InterPro" id="IPR001245">
    <property type="entry name" value="Ser-Thr/Tyr_kinase_cat_dom"/>
</dbReference>
<dbReference type="PROSITE" id="PS50011">
    <property type="entry name" value="PROTEIN_KINASE_DOM"/>
    <property type="match status" value="1"/>
</dbReference>
<dbReference type="InterPro" id="IPR051681">
    <property type="entry name" value="Ser/Thr_Kinases-Pseudokinases"/>
</dbReference>